<feature type="domain" description="SWIM-type" evidence="3">
    <location>
        <begin position="337"/>
        <end position="379"/>
    </location>
</feature>
<keyword evidence="1" id="KW-0479">Metal-binding</keyword>
<dbReference type="GeneID" id="63828629"/>
<feature type="region of interest" description="Disordered" evidence="2">
    <location>
        <begin position="245"/>
        <end position="267"/>
    </location>
</feature>
<evidence type="ECO:0000313" key="5">
    <source>
        <dbReference type="Proteomes" id="UP000076871"/>
    </source>
</evidence>
<evidence type="ECO:0000256" key="1">
    <source>
        <dbReference type="PROSITE-ProRule" id="PRU00325"/>
    </source>
</evidence>
<evidence type="ECO:0000256" key="2">
    <source>
        <dbReference type="SAM" id="MobiDB-lite"/>
    </source>
</evidence>
<accession>A0A165DZ60</accession>
<evidence type="ECO:0000259" key="3">
    <source>
        <dbReference type="PROSITE" id="PS50966"/>
    </source>
</evidence>
<dbReference type="PROSITE" id="PS50966">
    <property type="entry name" value="ZF_SWIM"/>
    <property type="match status" value="1"/>
</dbReference>
<name>A0A165DZ60_9APHY</name>
<keyword evidence="1" id="KW-0863">Zinc-finger</keyword>
<gene>
    <name evidence="4" type="ORF">LAESUDRAFT_750336</name>
</gene>
<keyword evidence="5" id="KW-1185">Reference proteome</keyword>
<evidence type="ECO:0000313" key="4">
    <source>
        <dbReference type="EMBL" id="KZT05934.1"/>
    </source>
</evidence>
<dbReference type="AlphaFoldDB" id="A0A165DZ60"/>
<dbReference type="Proteomes" id="UP000076871">
    <property type="component" value="Unassembled WGS sequence"/>
</dbReference>
<protein>
    <recommendedName>
        <fullName evidence="3">SWIM-type domain-containing protein</fullName>
    </recommendedName>
</protein>
<dbReference type="RefSeq" id="XP_040763674.1">
    <property type="nucleotide sequence ID" value="XM_040911601.1"/>
</dbReference>
<sequence>MARPEKNEPRNGGPSFGDGLPSCPISRVESVYEQRAKKDIWCHSDSGKVREIFGGRTRRGLGDEKDEKTATRHVKIKIAPFTRFGHELSNTPAEKVVALRPVTLAKHKFWDLSMTDGPSSEAPGRIGRSTPQNLGPLFRASKLPLVNSWQSPTFSESSLRIPIPFTIEWLITSVSAKYLAHIGSKCLQLDRLTQVTSPLGLSAYSWDPFTTAVLKALGTISRDRSVTGDLRRSLRLRPSRVGCMTHDTSMSRTKVPPTNRSDESLPLRHHHPSFVVSKWGRGPNSVPPSLPPAIRALLYPLCRVGRRTCQQPDAVNLGYLIFRGETTMSQGSCQVEYLTHRGAMRTLIECTCPGYICTFARNVPSRTCKHTAGVYVCSSERAENSPPARELQFMPHSWVATGNTDRFSNVATVTPLQYWPPTPAGT</sequence>
<feature type="region of interest" description="Disordered" evidence="2">
    <location>
        <begin position="1"/>
        <end position="23"/>
    </location>
</feature>
<dbReference type="EMBL" id="KV427627">
    <property type="protein sequence ID" value="KZT05934.1"/>
    <property type="molecule type" value="Genomic_DNA"/>
</dbReference>
<dbReference type="GO" id="GO:0008270">
    <property type="term" value="F:zinc ion binding"/>
    <property type="evidence" value="ECO:0007669"/>
    <property type="project" value="UniProtKB-KW"/>
</dbReference>
<organism evidence="4 5">
    <name type="scientific">Laetiporus sulphureus 93-53</name>
    <dbReference type="NCBI Taxonomy" id="1314785"/>
    <lineage>
        <taxon>Eukaryota</taxon>
        <taxon>Fungi</taxon>
        <taxon>Dikarya</taxon>
        <taxon>Basidiomycota</taxon>
        <taxon>Agaricomycotina</taxon>
        <taxon>Agaricomycetes</taxon>
        <taxon>Polyporales</taxon>
        <taxon>Laetiporus</taxon>
    </lineage>
</organism>
<dbReference type="InterPro" id="IPR007527">
    <property type="entry name" value="Znf_SWIM"/>
</dbReference>
<keyword evidence="1" id="KW-0862">Zinc</keyword>
<proteinExistence type="predicted"/>
<reference evidence="4 5" key="1">
    <citation type="journal article" date="2016" name="Mol. Biol. Evol.">
        <title>Comparative Genomics of Early-Diverging Mushroom-Forming Fungi Provides Insights into the Origins of Lignocellulose Decay Capabilities.</title>
        <authorList>
            <person name="Nagy L.G."/>
            <person name="Riley R."/>
            <person name="Tritt A."/>
            <person name="Adam C."/>
            <person name="Daum C."/>
            <person name="Floudas D."/>
            <person name="Sun H."/>
            <person name="Yadav J.S."/>
            <person name="Pangilinan J."/>
            <person name="Larsson K.H."/>
            <person name="Matsuura K."/>
            <person name="Barry K."/>
            <person name="Labutti K."/>
            <person name="Kuo R."/>
            <person name="Ohm R.A."/>
            <person name="Bhattacharya S.S."/>
            <person name="Shirouzu T."/>
            <person name="Yoshinaga Y."/>
            <person name="Martin F.M."/>
            <person name="Grigoriev I.V."/>
            <person name="Hibbett D.S."/>
        </authorList>
    </citation>
    <scope>NUCLEOTIDE SEQUENCE [LARGE SCALE GENOMIC DNA]</scope>
    <source>
        <strain evidence="4 5">93-53</strain>
    </source>
</reference>
<feature type="compositionally biased region" description="Polar residues" evidence="2">
    <location>
        <begin position="246"/>
        <end position="259"/>
    </location>
</feature>
<dbReference type="InParanoid" id="A0A165DZ60"/>